<dbReference type="PROSITE" id="PS50203">
    <property type="entry name" value="CALPAIN_CAT"/>
    <property type="match status" value="1"/>
</dbReference>
<dbReference type="InterPro" id="IPR001300">
    <property type="entry name" value="Peptidase_C2_calpain_cat"/>
</dbReference>
<gene>
    <name evidence="8" type="ORF">LSH36_120g02000</name>
</gene>
<dbReference type="Proteomes" id="UP001208570">
    <property type="component" value="Unassembled WGS sequence"/>
</dbReference>
<dbReference type="AlphaFoldDB" id="A0AAD9JY42"/>
<dbReference type="PRINTS" id="PR00704">
    <property type="entry name" value="CALPAIN"/>
</dbReference>
<evidence type="ECO:0000256" key="5">
    <source>
        <dbReference type="PIRSR" id="PIRSR622684-1"/>
    </source>
</evidence>
<evidence type="ECO:0000256" key="2">
    <source>
        <dbReference type="ARBA" id="ARBA00022670"/>
    </source>
</evidence>
<dbReference type="GO" id="GO:0004198">
    <property type="term" value="F:calcium-dependent cysteine-type endopeptidase activity"/>
    <property type="evidence" value="ECO:0007669"/>
    <property type="project" value="InterPro"/>
</dbReference>
<feature type="active site" evidence="5 6">
    <location>
        <position position="232"/>
    </location>
</feature>
<dbReference type="Pfam" id="PF01067">
    <property type="entry name" value="Calpain_III"/>
    <property type="match status" value="1"/>
</dbReference>
<keyword evidence="2 6" id="KW-0645">Protease</keyword>
<dbReference type="InterPro" id="IPR022682">
    <property type="entry name" value="Calpain_domain_III"/>
</dbReference>
<feature type="active site" evidence="5 6">
    <location>
        <position position="208"/>
    </location>
</feature>
<dbReference type="CDD" id="cd00214">
    <property type="entry name" value="Calpain_III"/>
    <property type="match status" value="1"/>
</dbReference>
<reference evidence="8" key="1">
    <citation type="journal article" date="2023" name="Mol. Biol. Evol.">
        <title>Third-Generation Sequencing Reveals the Adaptive Role of the Epigenome in Three Deep-Sea Polychaetes.</title>
        <authorList>
            <person name="Perez M."/>
            <person name="Aroh O."/>
            <person name="Sun Y."/>
            <person name="Lan Y."/>
            <person name="Juniper S.K."/>
            <person name="Young C.R."/>
            <person name="Angers B."/>
            <person name="Qian P.Y."/>
        </authorList>
    </citation>
    <scope>NUCLEOTIDE SEQUENCE</scope>
    <source>
        <strain evidence="8">P08H-3</strain>
    </source>
</reference>
<keyword evidence="9" id="KW-1185">Reference proteome</keyword>
<dbReference type="InterPro" id="IPR022684">
    <property type="entry name" value="Calpain_cysteine_protease"/>
</dbReference>
<feature type="domain" description="Calpain catalytic" evidence="7">
    <location>
        <begin position="22"/>
        <end position="291"/>
    </location>
</feature>
<evidence type="ECO:0000256" key="6">
    <source>
        <dbReference type="PROSITE-ProRule" id="PRU00239"/>
    </source>
</evidence>
<protein>
    <recommendedName>
        <fullName evidence="7">Calpain catalytic domain-containing protein</fullName>
    </recommendedName>
</protein>
<feature type="active site" evidence="5 6">
    <location>
        <position position="77"/>
    </location>
</feature>
<dbReference type="Pfam" id="PF00648">
    <property type="entry name" value="Peptidase_C2"/>
    <property type="match status" value="2"/>
</dbReference>
<dbReference type="Gene3D" id="3.90.70.10">
    <property type="entry name" value="Cysteine proteinases"/>
    <property type="match status" value="1"/>
</dbReference>
<dbReference type="InterPro" id="IPR038765">
    <property type="entry name" value="Papain-like_cys_pep_sf"/>
</dbReference>
<dbReference type="FunFam" id="3.90.70.10:FF:000001">
    <property type="entry name" value="Calpain-1 catalytic subunit"/>
    <property type="match status" value="1"/>
</dbReference>
<evidence type="ECO:0000256" key="1">
    <source>
        <dbReference type="ARBA" id="ARBA00007623"/>
    </source>
</evidence>
<dbReference type="SMART" id="SM00720">
    <property type="entry name" value="calpain_III"/>
    <property type="match status" value="1"/>
</dbReference>
<dbReference type="PANTHER" id="PTHR10183:SF280">
    <property type="entry name" value="CALPAIN-12"/>
    <property type="match status" value="1"/>
</dbReference>
<comment type="caution">
    <text evidence="8">The sequence shown here is derived from an EMBL/GenBank/DDBJ whole genome shotgun (WGS) entry which is preliminary data.</text>
</comment>
<dbReference type="GO" id="GO:0005737">
    <property type="term" value="C:cytoplasm"/>
    <property type="evidence" value="ECO:0007669"/>
    <property type="project" value="TreeGrafter"/>
</dbReference>
<name>A0AAD9JY42_9ANNE</name>
<evidence type="ECO:0000256" key="3">
    <source>
        <dbReference type="ARBA" id="ARBA00022801"/>
    </source>
</evidence>
<comment type="similarity">
    <text evidence="1">Belongs to the peptidase C2 family.</text>
</comment>
<dbReference type="SUPFAM" id="SSF54001">
    <property type="entry name" value="Cysteine proteinases"/>
    <property type="match status" value="1"/>
</dbReference>
<evidence type="ECO:0000259" key="7">
    <source>
        <dbReference type="PROSITE" id="PS50203"/>
    </source>
</evidence>
<evidence type="ECO:0000313" key="9">
    <source>
        <dbReference type="Proteomes" id="UP001208570"/>
    </source>
</evidence>
<dbReference type="GO" id="GO:0006508">
    <property type="term" value="P:proteolysis"/>
    <property type="evidence" value="ECO:0007669"/>
    <property type="project" value="UniProtKB-KW"/>
</dbReference>
<dbReference type="SUPFAM" id="SSF49758">
    <property type="entry name" value="Calpain large subunit, middle domain (domain III)"/>
    <property type="match status" value="1"/>
</dbReference>
<evidence type="ECO:0000256" key="4">
    <source>
        <dbReference type="ARBA" id="ARBA00022807"/>
    </source>
</evidence>
<dbReference type="CDD" id="cd00044">
    <property type="entry name" value="CysPc"/>
    <property type="match status" value="1"/>
</dbReference>
<keyword evidence="3 6" id="KW-0378">Hydrolase</keyword>
<dbReference type="SMART" id="SM00230">
    <property type="entry name" value="CysPc"/>
    <property type="match status" value="1"/>
</dbReference>
<dbReference type="EMBL" id="JAODUP010000120">
    <property type="protein sequence ID" value="KAK2161159.1"/>
    <property type="molecule type" value="Genomic_DNA"/>
</dbReference>
<dbReference type="PANTHER" id="PTHR10183">
    <property type="entry name" value="CALPAIN"/>
    <property type="match status" value="1"/>
</dbReference>
<organism evidence="8 9">
    <name type="scientific">Paralvinella palmiformis</name>
    <dbReference type="NCBI Taxonomy" id="53620"/>
    <lineage>
        <taxon>Eukaryota</taxon>
        <taxon>Metazoa</taxon>
        <taxon>Spiralia</taxon>
        <taxon>Lophotrochozoa</taxon>
        <taxon>Annelida</taxon>
        <taxon>Polychaeta</taxon>
        <taxon>Sedentaria</taxon>
        <taxon>Canalipalpata</taxon>
        <taxon>Terebellida</taxon>
        <taxon>Terebelliformia</taxon>
        <taxon>Alvinellidae</taxon>
        <taxon>Paralvinella</taxon>
    </lineage>
</organism>
<sequence length="463" mass="53004">MEIEPSEQYLDLQDELMATGKLFKDPDFPAIGRSIGGPIGRDPEIRWLRPPEITINPQFIIKGMTRQDIYQGRIRDCFLLAGTACLATTSPELLYRVVPPDQNFNVDYTETETKGAKNEFWVSLLEKAYAKLNGSYMNIDTGFVNEALVDLTGGLSEIVRVEEYSSKPKVLFKMMSKITEKASFMGCAVNINSGSIDEEVGNGLYSGHAYSVTKLTTINYKDKTVRLIRLRNPWGRREWSGDWGDKSHKWRKVSENVRLMLEYDNKNDGEFWMDFEDWIENFKGLYICHLTPESYFGLLAQNIITSHWTSQIFHGKWILNQSAGGCGNPPHRKLFWTNPQYLVSVQPLGSKDNNISLVISLTQKDRTDETNDYINFLTFQVKPGVSLNRQKNFTQSELALIKRRKDFVNVRDLTAQLRLHPGHYVIVPCTFRPNRPGRFMLRVFSEVSVPPQTVPKVSYSLAV</sequence>
<dbReference type="Gene3D" id="2.60.120.380">
    <property type="match status" value="1"/>
</dbReference>
<accession>A0AAD9JY42</accession>
<dbReference type="InterPro" id="IPR022683">
    <property type="entry name" value="Calpain_III"/>
</dbReference>
<proteinExistence type="inferred from homology"/>
<keyword evidence="4 6" id="KW-0788">Thiol protease</keyword>
<dbReference type="InterPro" id="IPR036213">
    <property type="entry name" value="Calpain_III_sf"/>
</dbReference>
<evidence type="ECO:0000313" key="8">
    <source>
        <dbReference type="EMBL" id="KAK2161159.1"/>
    </source>
</evidence>
<dbReference type="InterPro" id="IPR033883">
    <property type="entry name" value="C2_III"/>
</dbReference>